<feature type="domain" description="LysM" evidence="2">
    <location>
        <begin position="104"/>
        <end position="147"/>
    </location>
</feature>
<keyword evidence="4" id="KW-1185">Reference proteome</keyword>
<accession>A0ABV6KVR6</accession>
<feature type="region of interest" description="Disordered" evidence="1">
    <location>
        <begin position="389"/>
        <end position="410"/>
    </location>
</feature>
<dbReference type="InterPro" id="IPR018392">
    <property type="entry name" value="LysM"/>
</dbReference>
<gene>
    <name evidence="3" type="ORF">ACFFHF_19665</name>
</gene>
<feature type="domain" description="LysM" evidence="2">
    <location>
        <begin position="480"/>
        <end position="524"/>
    </location>
</feature>
<dbReference type="Gene3D" id="3.10.350.10">
    <property type="entry name" value="LysM domain"/>
    <property type="match status" value="7"/>
</dbReference>
<dbReference type="Proteomes" id="UP001589738">
    <property type="component" value="Unassembled WGS sequence"/>
</dbReference>
<reference evidence="3 4" key="1">
    <citation type="submission" date="2024-09" db="EMBL/GenBank/DDBJ databases">
        <authorList>
            <person name="Sun Q."/>
            <person name="Mori K."/>
        </authorList>
    </citation>
    <scope>NUCLEOTIDE SEQUENCE [LARGE SCALE GENOMIC DNA]</scope>
    <source>
        <strain evidence="3 4">CGMCC 1.9126</strain>
    </source>
</reference>
<sequence>MDNFKRYEIRLIKSDEYEIVIYLADHLSEFANELGTLPRERKDVVALAKQIIGERYPNIKVTMVKVIIGGIAVTSLPLMGGDESSVQAATSTASTNQVSQDGSIYYQVNSGDTLWSVSRNFNTTVNNIKRANSLTSDILQLNQRLIIPKAFHKVEKGDYLTVLARDYRTTVNAIKEANRLTSDSIQLGQVLIIPVLIEGQTILQPTTSPPTQPTQTNTYTVVAGDTLYSIVQRFGTTLEAIRATNNLTTDLLTIGQTLTLPPNTPAPTAPIPEQVTRNYTVVGGDSLSVIAKRFGTTVEALRSANYLTTDLLKIGQVLVIPSRNTTTEIPAGANEQATPTAPSTYTVVAGDNLWNIAQRFGTTVALIRSTNNLGTDLLRIGQILNIPTRTNETQPTPSLEPNETKTPTPITNTEERYTFTYSVRSGDTLSVIAQRFGVSVDNIRSTNNLNSDILQVGQALTIPNGINAPAQTSENTLTYLTHTVVSGDNIWDLSVRYGIPQSELLRVNNLTITSMLTLGQRLKIPVHNIAVKPVVSEKHGEFLDWWTEAQYVFTIGKTVKVTDLATGKFFNITRTIGANHADSETPTINDTNIAKSIWGGYSWTPRAVILEIEGRKIAASMSFMPHDREYIANNGITGHFDVYFSNSTRHVDGKPDASHQAQVERAAGLR</sequence>
<feature type="domain" description="LysM" evidence="2">
    <location>
        <begin position="217"/>
        <end position="260"/>
    </location>
</feature>
<feature type="domain" description="LysM" evidence="2">
    <location>
        <begin position="150"/>
        <end position="193"/>
    </location>
</feature>
<comment type="caution">
    <text evidence="3">The sequence shown here is derived from an EMBL/GenBank/DDBJ whole genome shotgun (WGS) entry which is preliminary data.</text>
</comment>
<evidence type="ECO:0000259" key="2">
    <source>
        <dbReference type="PROSITE" id="PS51782"/>
    </source>
</evidence>
<dbReference type="PANTHER" id="PTHR33734:SF22">
    <property type="entry name" value="MEMBRANE-BOUND LYTIC MUREIN TRANSGLYCOSYLASE D"/>
    <property type="match status" value="1"/>
</dbReference>
<name>A0ABV6KVR6_9BACI</name>
<feature type="domain" description="LysM" evidence="2">
    <location>
        <begin position="343"/>
        <end position="386"/>
    </location>
</feature>
<evidence type="ECO:0000313" key="4">
    <source>
        <dbReference type="Proteomes" id="UP001589738"/>
    </source>
</evidence>
<dbReference type="InterPro" id="IPR036779">
    <property type="entry name" value="LysM_dom_sf"/>
</dbReference>
<evidence type="ECO:0000313" key="3">
    <source>
        <dbReference type="EMBL" id="MFC0477417.1"/>
    </source>
</evidence>
<feature type="domain" description="LysM" evidence="2">
    <location>
        <begin position="277"/>
        <end position="320"/>
    </location>
</feature>
<dbReference type="CDD" id="cd00118">
    <property type="entry name" value="LysM"/>
    <property type="match status" value="7"/>
</dbReference>
<dbReference type="PANTHER" id="PTHR33734">
    <property type="entry name" value="LYSM DOMAIN-CONTAINING GPI-ANCHORED PROTEIN 2"/>
    <property type="match status" value="1"/>
</dbReference>
<evidence type="ECO:0000256" key="1">
    <source>
        <dbReference type="SAM" id="MobiDB-lite"/>
    </source>
</evidence>
<dbReference type="RefSeq" id="WP_377058884.1">
    <property type="nucleotide sequence ID" value="NZ_JBHLUU010000121.1"/>
</dbReference>
<dbReference type="Pfam" id="PF01476">
    <property type="entry name" value="LysM"/>
    <property type="match status" value="7"/>
</dbReference>
<feature type="domain" description="LysM" evidence="2">
    <location>
        <begin position="419"/>
        <end position="462"/>
    </location>
</feature>
<dbReference type="SUPFAM" id="SSF54106">
    <property type="entry name" value="LysM domain"/>
    <property type="match status" value="7"/>
</dbReference>
<dbReference type="EMBL" id="JBHLUU010000121">
    <property type="protein sequence ID" value="MFC0477417.1"/>
    <property type="molecule type" value="Genomic_DNA"/>
</dbReference>
<organism evidence="3 4">
    <name type="scientific">Robertmurraya beringensis</name>
    <dbReference type="NCBI Taxonomy" id="641660"/>
    <lineage>
        <taxon>Bacteria</taxon>
        <taxon>Bacillati</taxon>
        <taxon>Bacillota</taxon>
        <taxon>Bacilli</taxon>
        <taxon>Bacillales</taxon>
        <taxon>Bacillaceae</taxon>
        <taxon>Robertmurraya</taxon>
    </lineage>
</organism>
<protein>
    <submittedName>
        <fullName evidence="3">LysM peptidoglycan-binding domain-containing protein</fullName>
    </submittedName>
</protein>
<proteinExistence type="predicted"/>
<dbReference type="SMART" id="SM00257">
    <property type="entry name" value="LysM"/>
    <property type="match status" value="7"/>
</dbReference>
<dbReference type="PROSITE" id="PS51782">
    <property type="entry name" value="LYSM"/>
    <property type="match status" value="7"/>
</dbReference>